<proteinExistence type="predicted"/>
<dbReference type="InterPro" id="IPR008869">
    <property type="entry name" value="MlaC/ttg2D"/>
</dbReference>
<name>A0A934VPB7_9BACT</name>
<dbReference type="Proteomes" id="UP000617628">
    <property type="component" value="Unassembled WGS sequence"/>
</dbReference>
<dbReference type="PANTHER" id="PTHR36573:SF1">
    <property type="entry name" value="INTERMEMBRANE PHOSPHOLIPID TRANSPORT SYSTEM BINDING PROTEIN MLAC"/>
    <property type="match status" value="1"/>
</dbReference>
<keyword evidence="2" id="KW-1185">Reference proteome</keyword>
<dbReference type="InterPro" id="IPR042245">
    <property type="entry name" value="Tgt2/MlaC_sf"/>
</dbReference>
<dbReference type="RefSeq" id="WP_200355334.1">
    <property type="nucleotide sequence ID" value="NZ_JAENIL010000015.1"/>
</dbReference>
<organism evidence="1 2">
    <name type="scientific">Pelagicoccus mobilis</name>
    <dbReference type="NCBI Taxonomy" id="415221"/>
    <lineage>
        <taxon>Bacteria</taxon>
        <taxon>Pseudomonadati</taxon>
        <taxon>Verrucomicrobiota</taxon>
        <taxon>Opitutia</taxon>
        <taxon>Puniceicoccales</taxon>
        <taxon>Pelagicoccaceae</taxon>
        <taxon>Pelagicoccus</taxon>
    </lineage>
</organism>
<comment type="caution">
    <text evidence="1">The sequence shown here is derived from an EMBL/GenBank/DDBJ whole genome shotgun (WGS) entry which is preliminary data.</text>
</comment>
<evidence type="ECO:0000313" key="2">
    <source>
        <dbReference type="Proteomes" id="UP000617628"/>
    </source>
</evidence>
<reference evidence="1" key="1">
    <citation type="submission" date="2021-01" db="EMBL/GenBank/DDBJ databases">
        <title>Modified the classification status of verrucomicrobia.</title>
        <authorList>
            <person name="Feng X."/>
        </authorList>
    </citation>
    <scope>NUCLEOTIDE SEQUENCE</scope>
    <source>
        <strain evidence="1">KCTC 13126</strain>
    </source>
</reference>
<dbReference type="EMBL" id="JAENIL010000015">
    <property type="protein sequence ID" value="MBK1877117.1"/>
    <property type="molecule type" value="Genomic_DNA"/>
</dbReference>
<evidence type="ECO:0000313" key="1">
    <source>
        <dbReference type="EMBL" id="MBK1877117.1"/>
    </source>
</evidence>
<dbReference type="PANTHER" id="PTHR36573">
    <property type="entry name" value="INTERMEMBRANE PHOSPHOLIPID TRANSPORT SYSTEM BINDING PROTEIN MLAC"/>
    <property type="match status" value="1"/>
</dbReference>
<dbReference type="AlphaFoldDB" id="A0A934VPB7"/>
<protein>
    <submittedName>
        <fullName evidence="1">ABC transporter substrate-binding protein</fullName>
    </submittedName>
</protein>
<dbReference type="Gene3D" id="3.10.450.710">
    <property type="entry name" value="Tgt2/MlaC"/>
    <property type="match status" value="1"/>
</dbReference>
<dbReference type="Pfam" id="PF05494">
    <property type="entry name" value="MlaC"/>
    <property type="match status" value="1"/>
</dbReference>
<sequence length="202" mass="22874">MRLTKPSTIVAIFLAILTAGYSAIAKLSPQEQLQASISEVIEILHSGSDIPTDEKRALVLEQLQTRFSFDIIIRRTLGRNWNRLDESQQDRITILITDLLIKTYTAELASGEKPQVNFLKTEDLDSNKIEIHTSVTYKNALVSVNYRLANIKSRGWQVYDVLVEGTSIVSNYRGQIDEHFQTKSAEELLDVIASKIENYDSE</sequence>
<gene>
    <name evidence="1" type="ORF">JIN87_09570</name>
</gene>
<accession>A0A934VPB7</accession>